<feature type="transmembrane region" description="Helical" evidence="1">
    <location>
        <begin position="6"/>
        <end position="29"/>
    </location>
</feature>
<dbReference type="RefSeq" id="WP_213110317.1">
    <property type="nucleotide sequence ID" value="NZ_JAGYPJ010000001.1"/>
</dbReference>
<name>A0A942YMT8_9BACI</name>
<reference evidence="2 3" key="1">
    <citation type="submission" date="2021-05" db="EMBL/GenBank/DDBJ databases">
        <title>Novel Bacillus species.</title>
        <authorList>
            <person name="Liu G."/>
        </authorList>
    </citation>
    <scope>NUCLEOTIDE SEQUENCE [LARGE SCALE GENOMIC DNA]</scope>
    <source>
        <strain evidence="2 3">FJAT-49732</strain>
    </source>
</reference>
<accession>A0A942YMT8</accession>
<gene>
    <name evidence="2" type="ORF">KHA93_08305</name>
</gene>
<keyword evidence="3" id="KW-1185">Reference proteome</keyword>
<keyword evidence="1" id="KW-1133">Transmembrane helix</keyword>
<dbReference type="EMBL" id="JAGYPJ010000001">
    <property type="protein sequence ID" value="MBS4199656.1"/>
    <property type="molecule type" value="Genomic_DNA"/>
</dbReference>
<dbReference type="Proteomes" id="UP000682713">
    <property type="component" value="Unassembled WGS sequence"/>
</dbReference>
<organism evidence="2 3">
    <name type="scientific">Lederbergia citrisecunda</name>
    <dbReference type="NCBI Taxonomy" id="2833583"/>
    <lineage>
        <taxon>Bacteria</taxon>
        <taxon>Bacillati</taxon>
        <taxon>Bacillota</taxon>
        <taxon>Bacilli</taxon>
        <taxon>Bacillales</taxon>
        <taxon>Bacillaceae</taxon>
        <taxon>Lederbergia</taxon>
    </lineage>
</organism>
<evidence type="ECO:0000313" key="3">
    <source>
        <dbReference type="Proteomes" id="UP000682713"/>
    </source>
</evidence>
<dbReference type="AlphaFoldDB" id="A0A942YMT8"/>
<keyword evidence="1" id="KW-0812">Transmembrane</keyword>
<protein>
    <submittedName>
        <fullName evidence="2">Uncharacterized protein</fullName>
    </submittedName>
</protein>
<sequence length="93" mass="10865">MVEGLLSLSIAILICVLLFPLLFKMLFILSEGKRDLIGSRLLFEHVEQHFHINGPLSEIRTIRNIQYELTIEKNGDDLWKACVKYAKRQKCYE</sequence>
<keyword evidence="1" id="KW-0472">Membrane</keyword>
<evidence type="ECO:0000313" key="2">
    <source>
        <dbReference type="EMBL" id="MBS4199656.1"/>
    </source>
</evidence>
<proteinExistence type="predicted"/>
<evidence type="ECO:0000256" key="1">
    <source>
        <dbReference type="SAM" id="Phobius"/>
    </source>
</evidence>
<comment type="caution">
    <text evidence="2">The sequence shown here is derived from an EMBL/GenBank/DDBJ whole genome shotgun (WGS) entry which is preliminary data.</text>
</comment>